<dbReference type="Pfam" id="PF00512">
    <property type="entry name" value="HisKA"/>
    <property type="match status" value="1"/>
</dbReference>
<evidence type="ECO:0000256" key="7">
    <source>
        <dbReference type="SAM" id="Phobius"/>
    </source>
</evidence>
<keyword evidence="7" id="KW-0472">Membrane</keyword>
<dbReference type="EC" id="2.7.13.3" evidence="2"/>
<evidence type="ECO:0000256" key="6">
    <source>
        <dbReference type="ARBA" id="ARBA00023012"/>
    </source>
</evidence>
<evidence type="ECO:0000256" key="2">
    <source>
        <dbReference type="ARBA" id="ARBA00012438"/>
    </source>
</evidence>
<dbReference type="Pfam" id="PF02518">
    <property type="entry name" value="HATPase_c"/>
    <property type="match status" value="1"/>
</dbReference>
<dbReference type="Gene3D" id="6.10.340.10">
    <property type="match status" value="1"/>
</dbReference>
<keyword evidence="6" id="KW-0902">Two-component regulatory system</keyword>
<keyword evidence="7" id="KW-0812">Transmembrane</keyword>
<keyword evidence="7" id="KW-1133">Transmembrane helix</keyword>
<keyword evidence="10" id="KW-1185">Reference proteome</keyword>
<evidence type="ECO:0000313" key="10">
    <source>
        <dbReference type="Proteomes" id="UP001344906"/>
    </source>
</evidence>
<dbReference type="CDD" id="cd16922">
    <property type="entry name" value="HATPase_EvgS-ArcB-TorS-like"/>
    <property type="match status" value="1"/>
</dbReference>
<sequence>MQFTVRSLGGKLIIVATLTLLLCMLLFSIISWGMFRFYSEYQAKRDAQSHLSGIQAAYQGHARDFIQTANKIAQDRQMTAALARSPTANGGSAVRTLLNQYTISNALYSLDILDKQGHGLAPAALPLTSAQQQLVAPARQGQTILLLQPLSVPTPAVSSNPQWLLLLARPTPTYAGGIMVATQAIDGQFMQDLSQRADTRLLACVQNQFVGATALDLAQSTRLKNETQQQMCQHDEPHVVESHESYLVQGRSIHLAQQIAGTPDLTLSTIEPLYNLSTHPRRSMLLIVGTGLFVFSLGIFLFSFFTSVLLIRPLRRLQAHAQILVTQNTGVQLELPRANELPMLAQSFQLLNESLYNESQALIDQTHNLLVMSDALMSTLNLEQLLGEFVARMGSIMHVEHVSLLLYGRESIAPWAVAQWSEAPEEPPQLEVQTVPSTVSVYTDPNNDITMAVTSKMAAIPNPQSLTPSAKRTAIRAGAPTTGGTIRTSRIPNHALHELDMTLARMAIQRQKIVYGEDITTIYQKKQERWARLALEAGYCSAIAVPLLLQDQAIGAFILYTEESHPISSRDTFLLSTAALQTSMAIENALLFAEVKDKNAALERANHLKSQFLANVTHELRTPLHSIISYGALILEGFVDGTLTEEQEQHIQFMVDRAEDLSHLVDDMLDLSKIEADRIEIKSEPLKLASSLSQVIEQLKPLANNKELYLRLGIDSGIPQVLADGHRLRQVVINLVSNAIKFTEKGGVTIHCHYLKQQDMVQIAVTDTGIGISPAALGYIFEAFRQADGSTTRRFGGTGLGLTIAKKLIELQGGEIAVESIPGEGSTFSFTLPIAEPSEVIIKNI</sequence>
<feature type="domain" description="Histidine kinase" evidence="8">
    <location>
        <begin position="615"/>
        <end position="836"/>
    </location>
</feature>
<evidence type="ECO:0000256" key="5">
    <source>
        <dbReference type="ARBA" id="ARBA00022777"/>
    </source>
</evidence>
<comment type="caution">
    <text evidence="9">The sequence shown here is derived from an EMBL/GenBank/DDBJ whole genome shotgun (WGS) entry which is preliminary data.</text>
</comment>
<dbReference type="InterPro" id="IPR036097">
    <property type="entry name" value="HisK_dim/P_sf"/>
</dbReference>
<dbReference type="SMART" id="SM00065">
    <property type="entry name" value="GAF"/>
    <property type="match status" value="1"/>
</dbReference>
<dbReference type="SUPFAM" id="SSF47384">
    <property type="entry name" value="Homodimeric domain of signal transducing histidine kinase"/>
    <property type="match status" value="1"/>
</dbReference>
<dbReference type="SUPFAM" id="SSF55874">
    <property type="entry name" value="ATPase domain of HSP90 chaperone/DNA topoisomerase II/histidine kinase"/>
    <property type="match status" value="1"/>
</dbReference>
<dbReference type="Proteomes" id="UP001344906">
    <property type="component" value="Unassembled WGS sequence"/>
</dbReference>
<dbReference type="Gene3D" id="1.10.287.130">
    <property type="match status" value="1"/>
</dbReference>
<dbReference type="SUPFAM" id="SSF55781">
    <property type="entry name" value="GAF domain-like"/>
    <property type="match status" value="1"/>
</dbReference>
<evidence type="ECO:0000256" key="4">
    <source>
        <dbReference type="ARBA" id="ARBA00022679"/>
    </source>
</evidence>
<proteinExistence type="predicted"/>
<evidence type="ECO:0000259" key="8">
    <source>
        <dbReference type="PROSITE" id="PS50109"/>
    </source>
</evidence>
<keyword evidence="3" id="KW-0597">Phosphoprotein</keyword>
<dbReference type="InterPro" id="IPR003018">
    <property type="entry name" value="GAF"/>
</dbReference>
<comment type="catalytic activity">
    <reaction evidence="1">
        <text>ATP + protein L-histidine = ADP + protein N-phospho-L-histidine.</text>
        <dbReference type="EC" id="2.7.13.3"/>
    </reaction>
</comment>
<dbReference type="InterPro" id="IPR005467">
    <property type="entry name" value="His_kinase_dom"/>
</dbReference>
<dbReference type="InterPro" id="IPR004358">
    <property type="entry name" value="Sig_transdc_His_kin-like_C"/>
</dbReference>
<feature type="transmembrane region" description="Helical" evidence="7">
    <location>
        <begin position="285"/>
        <end position="311"/>
    </location>
</feature>
<evidence type="ECO:0000256" key="1">
    <source>
        <dbReference type="ARBA" id="ARBA00000085"/>
    </source>
</evidence>
<evidence type="ECO:0000313" key="9">
    <source>
        <dbReference type="EMBL" id="GLV59530.1"/>
    </source>
</evidence>
<dbReference type="InterPro" id="IPR003661">
    <property type="entry name" value="HisK_dim/P_dom"/>
</dbReference>
<dbReference type="Pfam" id="PF13185">
    <property type="entry name" value="GAF_2"/>
    <property type="match status" value="1"/>
</dbReference>
<reference evidence="9 10" key="1">
    <citation type="submission" date="2023-02" db="EMBL/GenBank/DDBJ databases">
        <title>Dictyobacter halimunensis sp. nov., a new member of the class Ktedonobacteria from forest soil in a geothermal area.</title>
        <authorList>
            <person name="Rachmania M.K."/>
            <person name="Ningsih F."/>
            <person name="Sakai Y."/>
            <person name="Yabe S."/>
            <person name="Yokota A."/>
            <person name="Sjamsuridzal W."/>
        </authorList>
    </citation>
    <scope>NUCLEOTIDE SEQUENCE [LARGE SCALE GENOMIC DNA]</scope>
    <source>
        <strain evidence="9 10">S3.2.2.5</strain>
    </source>
</reference>
<dbReference type="RefSeq" id="WP_338256212.1">
    <property type="nucleotide sequence ID" value="NZ_BSRI01000002.1"/>
</dbReference>
<dbReference type="SMART" id="SM00388">
    <property type="entry name" value="HisKA"/>
    <property type="match status" value="1"/>
</dbReference>
<dbReference type="PANTHER" id="PTHR43711">
    <property type="entry name" value="TWO-COMPONENT HISTIDINE KINASE"/>
    <property type="match status" value="1"/>
</dbReference>
<dbReference type="Gene3D" id="3.30.450.40">
    <property type="match status" value="1"/>
</dbReference>
<dbReference type="PRINTS" id="PR00344">
    <property type="entry name" value="BCTRLSENSOR"/>
</dbReference>
<dbReference type="CDD" id="cd00082">
    <property type="entry name" value="HisKA"/>
    <property type="match status" value="1"/>
</dbReference>
<feature type="transmembrane region" description="Helical" evidence="7">
    <location>
        <begin position="12"/>
        <end position="35"/>
    </location>
</feature>
<dbReference type="PANTHER" id="PTHR43711:SF31">
    <property type="entry name" value="HISTIDINE KINASE"/>
    <property type="match status" value="1"/>
</dbReference>
<dbReference type="InterPro" id="IPR003594">
    <property type="entry name" value="HATPase_dom"/>
</dbReference>
<gene>
    <name evidence="9" type="ORF">KDH_63560</name>
</gene>
<organism evidence="9 10">
    <name type="scientific">Dictyobacter halimunensis</name>
    <dbReference type="NCBI Taxonomy" id="3026934"/>
    <lineage>
        <taxon>Bacteria</taxon>
        <taxon>Bacillati</taxon>
        <taxon>Chloroflexota</taxon>
        <taxon>Ktedonobacteria</taxon>
        <taxon>Ktedonobacterales</taxon>
        <taxon>Dictyobacteraceae</taxon>
        <taxon>Dictyobacter</taxon>
    </lineage>
</organism>
<evidence type="ECO:0000256" key="3">
    <source>
        <dbReference type="ARBA" id="ARBA00022553"/>
    </source>
</evidence>
<dbReference type="InterPro" id="IPR050736">
    <property type="entry name" value="Sensor_HK_Regulatory"/>
</dbReference>
<dbReference type="EMBL" id="BSRI01000002">
    <property type="protein sequence ID" value="GLV59530.1"/>
    <property type="molecule type" value="Genomic_DNA"/>
</dbReference>
<keyword evidence="5" id="KW-0418">Kinase</keyword>
<dbReference type="InterPro" id="IPR029016">
    <property type="entry name" value="GAF-like_dom_sf"/>
</dbReference>
<dbReference type="PROSITE" id="PS50109">
    <property type="entry name" value="HIS_KIN"/>
    <property type="match status" value="1"/>
</dbReference>
<protein>
    <recommendedName>
        <fullName evidence="2">histidine kinase</fullName>
        <ecNumber evidence="2">2.7.13.3</ecNumber>
    </recommendedName>
</protein>
<accession>A0ABQ6G4H1</accession>
<keyword evidence="4" id="KW-0808">Transferase</keyword>
<dbReference type="InterPro" id="IPR036890">
    <property type="entry name" value="HATPase_C_sf"/>
</dbReference>
<dbReference type="SMART" id="SM00387">
    <property type="entry name" value="HATPase_c"/>
    <property type="match status" value="1"/>
</dbReference>
<name>A0ABQ6G4H1_9CHLR</name>
<dbReference type="Gene3D" id="3.30.565.10">
    <property type="entry name" value="Histidine kinase-like ATPase, C-terminal domain"/>
    <property type="match status" value="1"/>
</dbReference>